<dbReference type="PROSITE" id="PS51318">
    <property type="entry name" value="TAT"/>
    <property type="match status" value="1"/>
</dbReference>
<protein>
    <recommendedName>
        <fullName evidence="2">Phage tail protein</fullName>
    </recommendedName>
</protein>
<dbReference type="EMBL" id="CADCTR010002692">
    <property type="protein sequence ID" value="CAA9366274.1"/>
    <property type="molecule type" value="Genomic_DNA"/>
</dbReference>
<dbReference type="Pfam" id="PF06841">
    <property type="entry name" value="Phage_T4_gp19"/>
    <property type="match status" value="1"/>
</dbReference>
<sequence length="190" mass="20974">MNTTHDAVVGRRSFLRRTAGITAGAAAFVAAGLNTETTLAAPAPSPAAVIQPAVGLTIELFELDKISKTMVGRFTSCTNIGSENEIIEHKVTDPTGKIVIQKIPGRLKYFNVTLSNGVGNNRPIIDWHRRIENGQTSDILKDVQIIVRNDVQELFRWRLIRAWPAEMTVRNDAPLVEFLTIACDKVVREL</sequence>
<gene>
    <name evidence="1" type="ORF">AVDCRST_MAG93-8003</name>
</gene>
<dbReference type="InterPro" id="IPR010667">
    <property type="entry name" value="Phage_T4_Gp19"/>
</dbReference>
<organism evidence="1">
    <name type="scientific">uncultured Chloroflexia bacterium</name>
    <dbReference type="NCBI Taxonomy" id="1672391"/>
    <lineage>
        <taxon>Bacteria</taxon>
        <taxon>Bacillati</taxon>
        <taxon>Chloroflexota</taxon>
        <taxon>Chloroflexia</taxon>
        <taxon>environmental samples</taxon>
    </lineage>
</organism>
<reference evidence="1" key="1">
    <citation type="submission" date="2020-02" db="EMBL/GenBank/DDBJ databases">
        <authorList>
            <person name="Meier V. D."/>
        </authorList>
    </citation>
    <scope>NUCLEOTIDE SEQUENCE</scope>
    <source>
        <strain evidence="1">AVDCRST_MAG93</strain>
    </source>
</reference>
<evidence type="ECO:0000313" key="1">
    <source>
        <dbReference type="EMBL" id="CAA9366274.1"/>
    </source>
</evidence>
<dbReference type="InterPro" id="IPR006311">
    <property type="entry name" value="TAT_signal"/>
</dbReference>
<dbReference type="AlphaFoldDB" id="A0A6J4MSW5"/>
<accession>A0A6J4MSW5</accession>
<name>A0A6J4MSW5_9CHLR</name>
<dbReference type="GO" id="GO:0005198">
    <property type="term" value="F:structural molecule activity"/>
    <property type="evidence" value="ECO:0007669"/>
    <property type="project" value="InterPro"/>
</dbReference>
<proteinExistence type="predicted"/>
<evidence type="ECO:0008006" key="2">
    <source>
        <dbReference type="Google" id="ProtNLM"/>
    </source>
</evidence>